<dbReference type="InterPro" id="IPR000873">
    <property type="entry name" value="AMP-dep_synth/lig_dom"/>
</dbReference>
<dbReference type="GO" id="GO:0008610">
    <property type="term" value="P:lipid biosynthetic process"/>
    <property type="evidence" value="ECO:0007669"/>
    <property type="project" value="UniProtKB-ARBA"/>
</dbReference>
<feature type="domain" description="Carrier" evidence="6">
    <location>
        <begin position="1052"/>
        <end position="1127"/>
    </location>
</feature>
<dbReference type="GO" id="GO:0009403">
    <property type="term" value="P:toxin biosynthetic process"/>
    <property type="evidence" value="ECO:0007669"/>
    <property type="project" value="UniProtKB-ARBA"/>
</dbReference>
<dbReference type="NCBIfam" id="NF003417">
    <property type="entry name" value="PRK04813.1"/>
    <property type="match status" value="5"/>
</dbReference>
<dbReference type="InterPro" id="IPR010071">
    <property type="entry name" value="AA_adenyl_dom"/>
</dbReference>
<dbReference type="GO" id="GO:0003824">
    <property type="term" value="F:catalytic activity"/>
    <property type="evidence" value="ECO:0007669"/>
    <property type="project" value="InterPro"/>
</dbReference>
<dbReference type="SUPFAM" id="SSF52777">
    <property type="entry name" value="CoA-dependent acyltransferases"/>
    <property type="match status" value="6"/>
</dbReference>
<dbReference type="InterPro" id="IPR036736">
    <property type="entry name" value="ACP-like_sf"/>
</dbReference>
<dbReference type="SUPFAM" id="SSF56801">
    <property type="entry name" value="Acetyl-CoA synthetase-like"/>
    <property type="match status" value="4"/>
</dbReference>
<proteinExistence type="predicted"/>
<dbReference type="EMBL" id="PTIX01000010">
    <property type="protein sequence ID" value="PPK66528.1"/>
    <property type="molecule type" value="Genomic_DNA"/>
</dbReference>
<keyword evidence="4" id="KW-0677">Repeat</keyword>
<dbReference type="NCBIfam" id="TIGR01733">
    <property type="entry name" value="AA-adenyl-dom"/>
    <property type="match status" value="4"/>
</dbReference>
<comment type="cofactor">
    <cofactor evidence="1">
        <name>pantetheine 4'-phosphate</name>
        <dbReference type="ChEBI" id="CHEBI:47942"/>
    </cofactor>
</comment>
<dbReference type="PROSITE" id="PS00455">
    <property type="entry name" value="AMP_BINDING"/>
    <property type="match status" value="4"/>
</dbReference>
<dbReference type="InterPro" id="IPR029063">
    <property type="entry name" value="SAM-dependent_MTases_sf"/>
</dbReference>
<dbReference type="FunFam" id="3.30.300.30:FF:000010">
    <property type="entry name" value="Enterobactin synthetase component F"/>
    <property type="match status" value="1"/>
</dbReference>
<evidence type="ECO:0000256" key="1">
    <source>
        <dbReference type="ARBA" id="ARBA00001957"/>
    </source>
</evidence>
<dbReference type="Gene3D" id="3.30.559.10">
    <property type="entry name" value="Chloramphenicol acetyltransferase-like domain"/>
    <property type="match status" value="3"/>
</dbReference>
<dbReference type="InterPro" id="IPR001242">
    <property type="entry name" value="Condensation_dom"/>
</dbReference>
<evidence type="ECO:0000256" key="4">
    <source>
        <dbReference type="ARBA" id="ARBA00022737"/>
    </source>
</evidence>
<keyword evidence="3" id="KW-0597">Phosphoprotein</keyword>
<gene>
    <name evidence="7" type="ORF">CLV40_110232</name>
</gene>
<dbReference type="Gene3D" id="1.10.1200.10">
    <property type="entry name" value="ACP-like"/>
    <property type="match status" value="3"/>
</dbReference>
<dbReference type="Pfam" id="PF13193">
    <property type="entry name" value="AMP-binding_C"/>
    <property type="match status" value="2"/>
</dbReference>
<dbReference type="Gene3D" id="3.40.50.12780">
    <property type="entry name" value="N-terminal domain of ligase-like"/>
    <property type="match status" value="2"/>
</dbReference>
<feature type="region of interest" description="Disordered" evidence="5">
    <location>
        <begin position="4214"/>
        <end position="4244"/>
    </location>
</feature>
<evidence type="ECO:0000256" key="3">
    <source>
        <dbReference type="ARBA" id="ARBA00022553"/>
    </source>
</evidence>
<dbReference type="InterPro" id="IPR009081">
    <property type="entry name" value="PP-bd_ACP"/>
</dbReference>
<dbReference type="SUPFAM" id="SSF47336">
    <property type="entry name" value="ACP-like"/>
    <property type="match status" value="4"/>
</dbReference>
<dbReference type="CDD" id="cd12117">
    <property type="entry name" value="A_NRPS_Srf_like"/>
    <property type="match status" value="1"/>
</dbReference>
<dbReference type="PANTHER" id="PTHR45527">
    <property type="entry name" value="NONRIBOSOMAL PEPTIDE SYNTHETASE"/>
    <property type="match status" value="1"/>
</dbReference>
<dbReference type="Pfam" id="PF00501">
    <property type="entry name" value="AMP-binding"/>
    <property type="match status" value="4"/>
</dbReference>
<dbReference type="InterPro" id="IPR025110">
    <property type="entry name" value="AMP-bd_C"/>
</dbReference>
<dbReference type="InterPro" id="IPR045851">
    <property type="entry name" value="AMP-bd_C_sf"/>
</dbReference>
<reference evidence="7 8" key="1">
    <citation type="submission" date="2018-02" db="EMBL/GenBank/DDBJ databases">
        <title>Genomic Encyclopedia of Archaeal and Bacterial Type Strains, Phase II (KMG-II): from individual species to whole genera.</title>
        <authorList>
            <person name="Goeker M."/>
        </authorList>
    </citation>
    <scope>NUCLEOTIDE SEQUENCE [LARGE SCALE GENOMIC DNA]</scope>
    <source>
        <strain evidence="7 8">YU 961-1</strain>
    </source>
</reference>
<dbReference type="InterPro" id="IPR029058">
    <property type="entry name" value="AB_hydrolase_fold"/>
</dbReference>
<dbReference type="GO" id="GO:0043041">
    <property type="term" value="P:amino acid activation for nonribosomal peptide biosynthetic process"/>
    <property type="evidence" value="ECO:0007669"/>
    <property type="project" value="TreeGrafter"/>
</dbReference>
<dbReference type="InterPro" id="IPR042099">
    <property type="entry name" value="ANL_N_sf"/>
</dbReference>
<dbReference type="FunFam" id="3.40.50.980:FF:000001">
    <property type="entry name" value="Non-ribosomal peptide synthetase"/>
    <property type="match status" value="2"/>
</dbReference>
<accession>A0A2S6GMR6</accession>
<evidence type="ECO:0000259" key="6">
    <source>
        <dbReference type="PROSITE" id="PS50075"/>
    </source>
</evidence>
<dbReference type="Gene3D" id="3.30.559.30">
    <property type="entry name" value="Nonribosomal peptide synthetase, condensation domain"/>
    <property type="match status" value="3"/>
</dbReference>
<dbReference type="PROSITE" id="PS00012">
    <property type="entry name" value="PHOSPHOPANTETHEINE"/>
    <property type="match status" value="4"/>
</dbReference>
<dbReference type="SMART" id="SM00823">
    <property type="entry name" value="PKS_PP"/>
    <property type="match status" value="4"/>
</dbReference>
<dbReference type="InterPro" id="IPR020845">
    <property type="entry name" value="AMP-binding_CS"/>
</dbReference>
<dbReference type="CDD" id="cd19540">
    <property type="entry name" value="LCL_NRPS-like"/>
    <property type="match status" value="3"/>
</dbReference>
<keyword evidence="2" id="KW-0596">Phosphopantetheine</keyword>
<evidence type="ECO:0000313" key="8">
    <source>
        <dbReference type="Proteomes" id="UP000239203"/>
    </source>
</evidence>
<dbReference type="Pfam" id="PF00668">
    <property type="entry name" value="Condensation"/>
    <property type="match status" value="3"/>
</dbReference>
<feature type="domain" description="Carrier" evidence="6">
    <location>
        <begin position="3115"/>
        <end position="3190"/>
    </location>
</feature>
<dbReference type="FunFam" id="2.30.38.10:FF:000001">
    <property type="entry name" value="Non-ribosomal peptide synthetase PvdI"/>
    <property type="match status" value="3"/>
</dbReference>
<dbReference type="Gene3D" id="3.40.50.980">
    <property type="match status" value="4"/>
</dbReference>
<dbReference type="PANTHER" id="PTHR45527:SF1">
    <property type="entry name" value="FATTY ACID SYNTHASE"/>
    <property type="match status" value="1"/>
</dbReference>
<dbReference type="FunFam" id="1.10.1200.10:FF:000016">
    <property type="entry name" value="Non-ribosomal peptide synthase"/>
    <property type="match status" value="4"/>
</dbReference>
<evidence type="ECO:0000256" key="2">
    <source>
        <dbReference type="ARBA" id="ARBA00022450"/>
    </source>
</evidence>
<dbReference type="Proteomes" id="UP000239203">
    <property type="component" value="Unassembled WGS sequence"/>
</dbReference>
<name>A0A2S6GMR6_9PSEU</name>
<dbReference type="InterPro" id="IPR006162">
    <property type="entry name" value="Ppantetheine_attach_site"/>
</dbReference>
<feature type="domain" description="Carrier" evidence="6">
    <location>
        <begin position="2101"/>
        <end position="2176"/>
    </location>
</feature>
<dbReference type="InterPro" id="IPR023213">
    <property type="entry name" value="CAT-like_dom_sf"/>
</dbReference>
<dbReference type="Gene3D" id="3.40.50.150">
    <property type="entry name" value="Vaccinia Virus protein VP39"/>
    <property type="match status" value="1"/>
</dbReference>
<dbReference type="Gene3D" id="3.30.300.30">
    <property type="match status" value="5"/>
</dbReference>
<dbReference type="GO" id="GO:0072330">
    <property type="term" value="P:monocarboxylic acid biosynthetic process"/>
    <property type="evidence" value="ECO:0007669"/>
    <property type="project" value="UniProtKB-ARBA"/>
</dbReference>
<evidence type="ECO:0000313" key="7">
    <source>
        <dbReference type="EMBL" id="PPK66528.1"/>
    </source>
</evidence>
<dbReference type="CDD" id="cd02440">
    <property type="entry name" value="AdoMet_MTases"/>
    <property type="match status" value="1"/>
</dbReference>
<dbReference type="InterPro" id="IPR013217">
    <property type="entry name" value="Methyltransf_12"/>
</dbReference>
<dbReference type="Pfam" id="PF00550">
    <property type="entry name" value="PP-binding"/>
    <property type="match status" value="4"/>
</dbReference>
<dbReference type="GO" id="GO:0031177">
    <property type="term" value="F:phosphopantetheine binding"/>
    <property type="evidence" value="ECO:0007669"/>
    <property type="project" value="InterPro"/>
</dbReference>
<keyword evidence="8" id="KW-1185">Reference proteome</keyword>
<dbReference type="SUPFAM" id="SSF53335">
    <property type="entry name" value="S-adenosyl-L-methionine-dependent methyltransferases"/>
    <property type="match status" value="1"/>
</dbReference>
<protein>
    <submittedName>
        <fullName evidence="7">Amino acid adenylation domain-containing protein</fullName>
    </submittedName>
</protein>
<dbReference type="Gene3D" id="2.30.38.10">
    <property type="entry name" value="Luciferase, Domain 3"/>
    <property type="match status" value="2"/>
</dbReference>
<evidence type="ECO:0000256" key="5">
    <source>
        <dbReference type="SAM" id="MobiDB-lite"/>
    </source>
</evidence>
<comment type="caution">
    <text evidence="7">The sequence shown here is derived from an EMBL/GenBank/DDBJ whole genome shotgun (WGS) entry which is preliminary data.</text>
</comment>
<dbReference type="GO" id="GO:0005829">
    <property type="term" value="C:cytosol"/>
    <property type="evidence" value="ECO:0007669"/>
    <property type="project" value="TreeGrafter"/>
</dbReference>
<dbReference type="InterPro" id="IPR020806">
    <property type="entry name" value="PKS_PP-bd"/>
</dbReference>
<dbReference type="Gene3D" id="3.40.50.1820">
    <property type="entry name" value="alpha/beta hydrolase"/>
    <property type="match status" value="1"/>
</dbReference>
<feature type="domain" description="Carrier" evidence="6">
    <location>
        <begin position="4150"/>
        <end position="4225"/>
    </location>
</feature>
<dbReference type="RefSeq" id="WP_181043605.1">
    <property type="nucleotide sequence ID" value="NZ_CP154825.1"/>
</dbReference>
<organism evidence="7 8">
    <name type="scientific">Actinokineospora auranticolor</name>
    <dbReference type="NCBI Taxonomy" id="155976"/>
    <lineage>
        <taxon>Bacteria</taxon>
        <taxon>Bacillati</taxon>
        <taxon>Actinomycetota</taxon>
        <taxon>Actinomycetes</taxon>
        <taxon>Pseudonocardiales</taxon>
        <taxon>Pseudonocardiaceae</taxon>
        <taxon>Actinokineospora</taxon>
    </lineage>
</organism>
<dbReference type="PROSITE" id="PS50075">
    <property type="entry name" value="CARRIER"/>
    <property type="match status" value="4"/>
</dbReference>
<dbReference type="Pfam" id="PF08242">
    <property type="entry name" value="Methyltransf_12"/>
    <property type="match status" value="1"/>
</dbReference>
<sequence>MSDRPAAPPQVVELPGAVCDGIDRLAARLGLPARRVTAVAIGVAVGGLLARSEVRVGSADGALAVTQTARMSFVDAVRAARDTVGEPDVVLMDTGTDTVTGFELCACDGPVPPELDIRVALTVAWLLDAPDGPLARLSLLLPEENRTVLGEWHTRPDLPVRTLPELFAEQVARYPDTTAVEDGTRSLTYRELDARANRVARSLVDRGVAPDTPVVVSMDRGVDLVTAFLAVTKAGGAYVPVDPTYPVRRKRFMLDDTAPLLALVDTPGRLPDVEEVLVADLDQPTRASHDLADTDRLAPLRHTHISYVIYTSGSTGVPKGVALPHTGMTRLVARHADYVTEGSGHRVLLLASIGFDGSVWEMTMALLSGGTLVIGDPDGVLAGHAAAARATHVTVTPSLLAALPTEAFADGTTIITASEACTRALVDRWSVRHRLVNSYGPTETTVCATGGSLRPDEPVTVGGPVPATRVYVLDDVLRPVPPGTGGELYVAGPGLARGYIDRRGLTASRFVADPFGPAGGRMYRTGDVVRWDARGRLEFLGRTDDQVKIRGFRIEPGEVEAALTDVPGVDRAAVVVREDQRGEKRLVAYLVPDGADSGHRDQQVDEWRDTNDAHYRTVEDTGFGDVFTGWTSAYTGEPLSDDEMGEWRAATVERVLESRPGRVLEVGVGIGLILSRVAPHCTEYWGTDLSAVAVEHLSRQVARVPELATRVRLSTAGAHELDDLPRGYFDTVVINSVVQYFPDAEYLAAFVRTAFDLLAPHGRLFLGDLRHPDLLPVLHSAIVLGRAPLPADNRAARDAVDRLARGEEELLVHPDFFGALRELDARIGSVDVQVQRGAHHNEMTRHRYDVVLSRDAAPVAHAVPELRWGTDVHDLAGLRDALLDGAPMRVVGVPNGRLRGELAARSALLADAEPAAAAALLDSAPDDSVPDPEALHGIGADLGLGVLATWSTVEGALDVVFHDPAAPAPTGDLYRPADTGSPLSAYTNNPLRGLTAAALVASAKAEVVRALPSYLVPAAFVVVDDLPLTTNGKLDRAALPEVDLGARATGTAPRTPAEEIVCGLFAALLGLPEVGARDDFFELGGHSLLAARLVNRVRAVLGADLDVRAVFDTPTPTGLAARLGATGSTRRVPPTAVVPRPETVPLSPAQRRLWFLHQVEGPSRTYTVPMVTRIRGALDDAALGAALTDLATRHEPLRTVFPQVDGEPVQRVLPSTDFLRLLTCAVDEVDAVVARESARTFDLENESPVHAALIRYAPEEAVLVLVLHHIAEDGWSMGPLVRDLGRAYAARAAGAAPDWVPLPVQYADYTLWQRDLLGDVSDEDSVAAGQVAFWRENLAGVPEELVLPVDRTRPARPSHLGGAVALSLDSTVHQRLHELTREHDATFFMVVQAALALTMTRLGAGPDVPLGTVVAGRADEAFDDLVGFFVNTVVLRTDTSGNPTFADLLRRVRQADLAAFAHQDVPFDTLVERLRPARSLARHPLFQVALSLGRGSGPDITLPGLDCAAVPGGGVVSRFDLEVDVDERFGRDGTRDGVDIRVVFAHDLFDESTARSLGERLVAVLCEVSGDPEVRVGEAAVLAASERDALLARGIGDGPVVGGTVVSAFGLRVVAAPDAEAVTDGVVSLSYRELDARSSEFAELLVWRGVGAECVVPVLMDRSVDLVVVLLGILKAGAAYLPLHTDAPHSRLTEVLAGNASPVLVVDDAHADDPFAREQAAVRGIALPGDRAPDGTGAELPPVRPDQAAYVMHTSGSTGRSKGITVTHRGVVDLALDPAWEVTARDRVLFQAPHAFDGSTYEIWAPLLIGGAVVVAGSGRTDAGSVRRVVTEQRVTRVSLAAGLFRVIAEHDPAAFAGLAEVTLGGDVISPEAVRAVLDACPDTIVRTTYGPTEITMCATHTGFRAGDEVPATVPLGGPMSGTRLYVLDQYLNPVPGGVIGELYLAGPGLARGYTANPALTATRFTADPFGAPGDRAYRTGDLARWEVDGTLTFHGRADQQVKIRGFRIEPADVETALTAQPDITQAAVAVHTGANGEKQLVGYYTGTADPADLRGALAAVLPDYLVPRHLVPLATWPLTRNGKLDRAQLPAPTHTTTGRAPRTPREQILRDLFADTLGVDTVTIDDDFFHLGGHSLLALRLTNRINATLDTAATIQTLFQHPTVARLATRLDTAEAPPPVVAADPRPDRVPLSPAQRRLWFLHCLEGPSANWNIPVVTHLTGAVDVPALRRALSDVVGRHEVLRTTFTEHDGEPVQVVGVVSVDLGVSTHAPADLDGVVAEHCAYPFDLAAEHPVHAHLARTGSDESVLVLVVHHIAGDGWSMGVLLDDLAAAYAARTAGRSPQWSPLPVQYADYALWLGDREHDADLEFWAANLAGLPEELALPYDRPRPARPSHAGAVVTVDIGPDTHARLRALARDRRATPFMVVQAAIAAVLTRSGAGTDLPLGTVVAGRADAALDHLVGFFVNSLVLRTDTSGDPTFTELLDRVRRDGHAAYAHQHAPFDRVVERLRPNRTLARHPLFQVAFGVEDEAPGLRLAGVGATARKAPLDPAKFDLLIGVVERADAGGMTATLTYATDLFDEVTVAGLGHRLARFLDAVAADPGARIGRVDVLGADERARLLVDWNATAEVPPRTLPELYAEQVAAHGDTPAVEHAGASLTYAELDARANRVARLLAERGVGPEVPVAVSLPRSIDWVVAFLAVSKAGGVYVPVDPAYPAQRKQFVATDSGSVLLIADSPGDLGLSTLVLADTDLSGYPDEPLNPGLDHRHLCYVIYTSGSTGTPKGVALPHTGLTRLARRHREFVSGPGHRVLQLASIGFDGSVWEVAMALLLGGTLVIAEPEDLLTAAPGAAPDVTHLLVTPSLLAALPDHAVPDGAVIVTASESCPQSLMDRWAATHPLQNSYGPTETTICATGGPLRAGDPVTIGGPVPNTDVYVLDDALQPVPPGVAGELYIAGTALARAYIGRPGLTAGRFIADPFGPAGTRMYRSGDVVRWGTDGRLRFVGRADDQVKIRGFRVELGEVQAALTEAPGVEHAAVLLREDRPGERRLVGYLTGTAHPDAVRRALAARLPDYLVPSALVVLDALPVTTNGKLDRDALPAPSHDSTSRAARTPREELLCGIFAALLGLPDVGVHDGFFDLGGHSLLATRLANRIRTALGESVSIRTIFEHPTVAGLLGALDASAGAAVPLIALDPRPEEVPVSSAQRRLWLLRKLDEQAATYNISLASRVTGELDADALRLAVRDLMARHESLRTVFPEVDGVPVQRVLRSVEAPVEWVPCAPEDVDAVVARERAHAFDLAAEPPLRVAVVRDHVVLVVHHIAADGWSMGPLVRDLAAAYAARVAGAAPEWTPLPVQYADYTLWQREVLGELSDEDSVLARQVEFWRQALAGLPEELTLPVDRARPARPTHRGGAVSVDLPVDVLDALRAVARDHDATLFMVVRAALALTLTRLGAGTDLPFGTVVAGRDDEALDEVVGFFVNTVVLRTDTSGNPTFAELLARVRAADLAAYAHQDVPFDTLVERLRPARSLARHPLFQVMVSMAGDGAGLVLPGSAPLGAPQDVAKFDLDVTVSAAETGLLVRLGYALDLFDENTIACLGSRLAAVLRAVVADPAVRVGGIGVLSGTERDVLLARGIGDGPDVPGTVVSAFGERVVAAPDAEAVTDGVVSLSYRELDTRSSAFAELLAWRGVGAECVVPVLMDRSVDLVVVLLGIVKAGAAYLPLHTDAPHSRLTEVVAGNVSPLLVVDDAHVDDPFAKEQAALRGIVRPHDRVPASVCVALPAVRPDQAAYVMHTSGSTGRSKGITVTHRGVVDLALDGVWEVTARDRVLFQAPHAFDGSTYEIWAPLLAGGTVVVAGLGTANAESLRRVITEQRVTRVSLTAGLFRVVAEGDPGLFAGLAEITTGGDVISPEAVRAVLTACPSTVVRTTYGPTEITMCATHTGFRSGDEIPATVPLGGPMSGSRLYVLDQYLNLAPAGVIGELYLAGPGLARGYTGNPTLTASRFVADPFGAPGDRVYRTGDLARWEPDGTLTFHGRTDQQVKIRGFRIEPADVEAALTARPDITQAAVTVHTAANGEKQLVGYYTGVADSAALRDTLTGLLPDYLVPQHLIPLPTWPLTGNGKLDRAQLPAPAHDTTGREPRTPREQILCELFAEALGVPSVGVDDDFFRLGGHSLLAIRLVNRVNATLDTDLTVQALFQHPSVARLSDRPERPTRSPRRRPALTRRTGVGLDR</sequence>